<dbReference type="AlphaFoldDB" id="A0A915JUI2"/>
<accession>A0A915JUI2</accession>
<evidence type="ECO:0000313" key="1">
    <source>
        <dbReference type="Proteomes" id="UP000887565"/>
    </source>
</evidence>
<name>A0A915JUI2_ROMCU</name>
<reference evidence="2" key="1">
    <citation type="submission" date="2022-11" db="UniProtKB">
        <authorList>
            <consortium name="WormBaseParasite"/>
        </authorList>
    </citation>
    <scope>IDENTIFICATION</scope>
</reference>
<evidence type="ECO:0000313" key="2">
    <source>
        <dbReference type="WBParaSite" id="nRc.2.0.1.t29758-RA"/>
    </source>
</evidence>
<protein>
    <submittedName>
        <fullName evidence="2">Uncharacterized protein</fullName>
    </submittedName>
</protein>
<keyword evidence="1" id="KW-1185">Reference proteome</keyword>
<proteinExistence type="predicted"/>
<sequence>IVDGFTLTSIAYFGSGGGKADNRQCGQGLSQQSVGCALVLTKIATAGAGGCSVARVGAVGMLSPATGAVVGAAFMVLLLWACGEEARELQDRLRDGVFEALTLSQIERSQAAYALSYDRMARDVSYKVGHQVFKVCTTGKHDFTNQSTIGNSTPYQTDQLASATPHITNHIDQLASATPHIIDPTPQFLLLMLTVVVILWPQHMYKVERKDGASEDFLKTLWSRLIPCESIGARCVKGSTEGKTLRTPLRSQEPSVSNFDSAEEQAAVGQIQAQVPKTELRQESKTAQVSRLEEELTRVSFMMAKQAKGKATVARNVKGHHTLERQRLKMPPKIVHSMMEMLDEIGWKSEPVWNSNLVAMKLDHYYEDAPTKLSQD</sequence>
<dbReference type="WBParaSite" id="nRc.2.0.1.t29758-RA">
    <property type="protein sequence ID" value="nRc.2.0.1.t29758-RA"/>
    <property type="gene ID" value="nRc.2.0.1.g29758"/>
</dbReference>
<organism evidence="1 2">
    <name type="scientific">Romanomermis culicivorax</name>
    <name type="common">Nematode worm</name>
    <dbReference type="NCBI Taxonomy" id="13658"/>
    <lineage>
        <taxon>Eukaryota</taxon>
        <taxon>Metazoa</taxon>
        <taxon>Ecdysozoa</taxon>
        <taxon>Nematoda</taxon>
        <taxon>Enoplea</taxon>
        <taxon>Dorylaimia</taxon>
        <taxon>Mermithida</taxon>
        <taxon>Mermithoidea</taxon>
        <taxon>Mermithidae</taxon>
        <taxon>Romanomermis</taxon>
    </lineage>
</organism>
<dbReference type="Proteomes" id="UP000887565">
    <property type="component" value="Unplaced"/>
</dbReference>